<sequence>MQGELPLRRQHHGGVLETEGQGRSYAAAAGEAVATNASQPWNIFAAFGRDAITYIADHLPGRHARQRRQEAARRDEEQGMPGTSGRGLVHKDSTQCRAWCAEQKRRKERRKLAAQENASADGDDQLSVPSVLSQQQAGDASAAAAVDEVVVSHRDRGDPVPDQDEERGGSVDESFDDVSLASGRLSPDKDKEGFGRKSSGLDSEPSSDSGAPNRVDITASAIPSGHYDPKNDVILRVEAMSAKETRIIMVMLYLATAIATAFLIEEFTQKFTDPDGAFRHNKYVVVTNVVVGGICFLMLTKTLYCVIWRVCRSRRLGMRWTPRRRKSATLVFVELVTVYVDILAYLIPNIYLLAARCDWFSLIVPWTSFVRFTCYNTIFLLFCIHAHNGNPWNRPVAGSMERRRLGDSDREDAIVMDASFRHHWPKFILWAAFEGQLILVVYWYVSGRGDASNPPVIPPGLEGSCDYWQYDCHTTDLQQGLIGILVVIAYGYFFMYLYYIGRAYYILRGLPYTQFKMGNLMVRLHLRLRLTIILFFAFSFVLLWFVHSNTCRSYLTTWGGMLPLQARPNSRIFVPHKW</sequence>
<dbReference type="Proteomes" id="UP000007264">
    <property type="component" value="Unassembled WGS sequence"/>
</dbReference>
<dbReference type="KEGG" id="csl:COCSUDRAFT_57160"/>
<feature type="transmembrane region" description="Helical" evidence="2">
    <location>
        <begin position="526"/>
        <end position="546"/>
    </location>
</feature>
<feature type="transmembrane region" description="Helical" evidence="2">
    <location>
        <begin position="328"/>
        <end position="347"/>
    </location>
</feature>
<feature type="transmembrane region" description="Helical" evidence="2">
    <location>
        <begin position="284"/>
        <end position="307"/>
    </location>
</feature>
<keyword evidence="2" id="KW-0472">Membrane</keyword>
<feature type="transmembrane region" description="Helical" evidence="2">
    <location>
        <begin position="481"/>
        <end position="505"/>
    </location>
</feature>
<feature type="transmembrane region" description="Helical" evidence="2">
    <location>
        <begin position="427"/>
        <end position="445"/>
    </location>
</feature>
<feature type="compositionally biased region" description="Basic and acidic residues" evidence="1">
    <location>
        <begin position="186"/>
        <end position="195"/>
    </location>
</feature>
<evidence type="ECO:0000256" key="2">
    <source>
        <dbReference type="SAM" id="Phobius"/>
    </source>
</evidence>
<keyword evidence="2" id="KW-0812">Transmembrane</keyword>
<comment type="caution">
    <text evidence="3">The sequence shown here is derived from an EMBL/GenBank/DDBJ whole genome shotgun (WGS) entry which is preliminary data.</text>
</comment>
<feature type="compositionally biased region" description="Basic and acidic residues" evidence="1">
    <location>
        <begin position="150"/>
        <end position="159"/>
    </location>
</feature>
<keyword evidence="4" id="KW-1185">Reference proteome</keyword>
<feature type="region of interest" description="Disordered" evidence="1">
    <location>
        <begin position="110"/>
        <end position="223"/>
    </location>
</feature>
<evidence type="ECO:0000313" key="3">
    <source>
        <dbReference type="EMBL" id="EIE21258.1"/>
    </source>
</evidence>
<dbReference type="EMBL" id="AGSI01000013">
    <property type="protein sequence ID" value="EIE21258.1"/>
    <property type="molecule type" value="Genomic_DNA"/>
</dbReference>
<dbReference type="AlphaFoldDB" id="I0YS89"/>
<dbReference type="GeneID" id="17039240"/>
<accession>I0YS89</accession>
<feature type="region of interest" description="Disordered" evidence="1">
    <location>
        <begin position="1"/>
        <end position="22"/>
    </location>
</feature>
<feature type="transmembrane region" description="Helical" evidence="2">
    <location>
        <begin position="246"/>
        <end position="264"/>
    </location>
</feature>
<proteinExistence type="predicted"/>
<feature type="compositionally biased region" description="Low complexity" evidence="1">
    <location>
        <begin position="198"/>
        <end position="210"/>
    </location>
</feature>
<evidence type="ECO:0000313" key="4">
    <source>
        <dbReference type="Proteomes" id="UP000007264"/>
    </source>
</evidence>
<reference evidence="3 4" key="1">
    <citation type="journal article" date="2012" name="Genome Biol.">
        <title>The genome of the polar eukaryotic microalga coccomyxa subellipsoidea reveals traits of cold adaptation.</title>
        <authorList>
            <person name="Blanc G."/>
            <person name="Agarkova I."/>
            <person name="Grimwood J."/>
            <person name="Kuo A."/>
            <person name="Brueggeman A."/>
            <person name="Dunigan D."/>
            <person name="Gurnon J."/>
            <person name="Ladunga I."/>
            <person name="Lindquist E."/>
            <person name="Lucas S."/>
            <person name="Pangilinan J."/>
            <person name="Proschold T."/>
            <person name="Salamov A."/>
            <person name="Schmutz J."/>
            <person name="Weeks D."/>
            <person name="Yamada T."/>
            <person name="Claverie J.M."/>
            <person name="Grigoriev I."/>
            <person name="Van Etten J."/>
            <person name="Lomsadze A."/>
            <person name="Borodovsky M."/>
        </authorList>
    </citation>
    <scope>NUCLEOTIDE SEQUENCE [LARGE SCALE GENOMIC DNA]</scope>
    <source>
        <strain evidence="3 4">C-169</strain>
    </source>
</reference>
<feature type="region of interest" description="Disordered" evidence="1">
    <location>
        <begin position="62"/>
        <end position="91"/>
    </location>
</feature>
<feature type="compositionally biased region" description="Low complexity" evidence="1">
    <location>
        <begin position="125"/>
        <end position="149"/>
    </location>
</feature>
<name>I0YS89_COCSC</name>
<protein>
    <submittedName>
        <fullName evidence="3">Uncharacterized protein</fullName>
    </submittedName>
</protein>
<dbReference type="RefSeq" id="XP_005645802.1">
    <property type="nucleotide sequence ID" value="XM_005645745.1"/>
</dbReference>
<dbReference type="OrthoDB" id="10659501at2759"/>
<keyword evidence="2" id="KW-1133">Transmembrane helix</keyword>
<feature type="transmembrane region" description="Helical" evidence="2">
    <location>
        <begin position="359"/>
        <end position="384"/>
    </location>
</feature>
<gene>
    <name evidence="3" type="ORF">COCSUDRAFT_57160</name>
</gene>
<evidence type="ECO:0000256" key="1">
    <source>
        <dbReference type="SAM" id="MobiDB-lite"/>
    </source>
</evidence>
<organism evidence="3 4">
    <name type="scientific">Coccomyxa subellipsoidea (strain C-169)</name>
    <name type="common">Green microalga</name>
    <dbReference type="NCBI Taxonomy" id="574566"/>
    <lineage>
        <taxon>Eukaryota</taxon>
        <taxon>Viridiplantae</taxon>
        <taxon>Chlorophyta</taxon>
        <taxon>core chlorophytes</taxon>
        <taxon>Trebouxiophyceae</taxon>
        <taxon>Trebouxiophyceae incertae sedis</taxon>
        <taxon>Coccomyxaceae</taxon>
        <taxon>Coccomyxa</taxon>
        <taxon>Coccomyxa subellipsoidea</taxon>
    </lineage>
</organism>
<feature type="compositionally biased region" description="Basic and acidic residues" evidence="1">
    <location>
        <begin position="67"/>
        <end position="77"/>
    </location>
</feature>